<dbReference type="InterPro" id="IPR036388">
    <property type="entry name" value="WH-like_DNA-bd_sf"/>
</dbReference>
<sequence length="138" mass="15042">MWKPVLLYAVALAIGVFALEWLQYRYLARAFGIEIFLLLVALGFAGLGAWLAVTLTRRAPAPDGFVRNEAALASLAITPREYEVLEGLVSGASNKQIARRLACSPNTVKTHAASLYRKLEVTGRVGAIEKARFLSLIP</sequence>
<gene>
    <name evidence="6" type="ORF">E5163_01665</name>
</gene>
<evidence type="ECO:0000313" key="7">
    <source>
        <dbReference type="Proteomes" id="UP000308054"/>
    </source>
</evidence>
<evidence type="ECO:0000256" key="4">
    <source>
        <dbReference type="SAM" id="Phobius"/>
    </source>
</evidence>
<dbReference type="Proteomes" id="UP000308054">
    <property type="component" value="Unassembled WGS sequence"/>
</dbReference>
<evidence type="ECO:0000256" key="2">
    <source>
        <dbReference type="ARBA" id="ARBA00023125"/>
    </source>
</evidence>
<dbReference type="EMBL" id="SRXW01000001">
    <property type="protein sequence ID" value="TGY89873.1"/>
    <property type="molecule type" value="Genomic_DNA"/>
</dbReference>
<keyword evidence="4" id="KW-0472">Membrane</keyword>
<dbReference type="OrthoDB" id="9803630at2"/>
<dbReference type="Gene3D" id="1.10.10.10">
    <property type="entry name" value="Winged helix-like DNA-binding domain superfamily/Winged helix DNA-binding domain"/>
    <property type="match status" value="1"/>
</dbReference>
<accession>A0A4S2H313</accession>
<dbReference type="GO" id="GO:0006355">
    <property type="term" value="P:regulation of DNA-templated transcription"/>
    <property type="evidence" value="ECO:0007669"/>
    <property type="project" value="InterPro"/>
</dbReference>
<dbReference type="InterPro" id="IPR016032">
    <property type="entry name" value="Sig_transdc_resp-reg_C-effctor"/>
</dbReference>
<organism evidence="6 7">
    <name type="scientific">Marinicauda algicola</name>
    <dbReference type="NCBI Taxonomy" id="2029849"/>
    <lineage>
        <taxon>Bacteria</taxon>
        <taxon>Pseudomonadati</taxon>
        <taxon>Pseudomonadota</taxon>
        <taxon>Alphaproteobacteria</taxon>
        <taxon>Maricaulales</taxon>
        <taxon>Maricaulaceae</taxon>
        <taxon>Marinicauda</taxon>
    </lineage>
</organism>
<dbReference type="GO" id="GO:0003677">
    <property type="term" value="F:DNA binding"/>
    <property type="evidence" value="ECO:0007669"/>
    <property type="project" value="UniProtKB-KW"/>
</dbReference>
<dbReference type="PROSITE" id="PS00622">
    <property type="entry name" value="HTH_LUXR_1"/>
    <property type="match status" value="1"/>
</dbReference>
<protein>
    <submittedName>
        <fullName evidence="6">Helix-turn-helix transcriptional regulator</fullName>
    </submittedName>
</protein>
<proteinExistence type="predicted"/>
<evidence type="ECO:0000256" key="3">
    <source>
        <dbReference type="ARBA" id="ARBA00023163"/>
    </source>
</evidence>
<feature type="domain" description="HTH luxR-type" evidence="5">
    <location>
        <begin position="68"/>
        <end position="135"/>
    </location>
</feature>
<dbReference type="PANTHER" id="PTHR44688">
    <property type="entry name" value="DNA-BINDING TRANSCRIPTIONAL ACTIVATOR DEVR_DOSR"/>
    <property type="match status" value="1"/>
</dbReference>
<keyword evidence="3" id="KW-0804">Transcription</keyword>
<dbReference type="Pfam" id="PF00196">
    <property type="entry name" value="GerE"/>
    <property type="match status" value="1"/>
</dbReference>
<dbReference type="CDD" id="cd06170">
    <property type="entry name" value="LuxR_C_like"/>
    <property type="match status" value="1"/>
</dbReference>
<dbReference type="PROSITE" id="PS50043">
    <property type="entry name" value="HTH_LUXR_2"/>
    <property type="match status" value="1"/>
</dbReference>
<name>A0A4S2H313_9PROT</name>
<evidence type="ECO:0000259" key="5">
    <source>
        <dbReference type="PROSITE" id="PS50043"/>
    </source>
</evidence>
<dbReference type="SUPFAM" id="SSF46894">
    <property type="entry name" value="C-terminal effector domain of the bipartite response regulators"/>
    <property type="match status" value="1"/>
</dbReference>
<dbReference type="SMART" id="SM00421">
    <property type="entry name" value="HTH_LUXR"/>
    <property type="match status" value="1"/>
</dbReference>
<keyword evidence="4" id="KW-1133">Transmembrane helix</keyword>
<comment type="caution">
    <text evidence="6">The sequence shown here is derived from an EMBL/GenBank/DDBJ whole genome shotgun (WGS) entry which is preliminary data.</text>
</comment>
<dbReference type="PANTHER" id="PTHR44688:SF16">
    <property type="entry name" value="DNA-BINDING TRANSCRIPTIONAL ACTIVATOR DEVR_DOSR"/>
    <property type="match status" value="1"/>
</dbReference>
<reference evidence="6 7" key="1">
    <citation type="journal article" date="2017" name="Int. J. Syst. Evol. Microbiol.">
        <title>Marinicauda algicola sp. nov., isolated from a marine red alga Rhodosorus marinus.</title>
        <authorList>
            <person name="Jeong S.E."/>
            <person name="Jeon S.H."/>
            <person name="Chun B.H."/>
            <person name="Kim D.W."/>
            <person name="Jeon C.O."/>
        </authorList>
    </citation>
    <scope>NUCLEOTIDE SEQUENCE [LARGE SCALE GENOMIC DNA]</scope>
    <source>
        <strain evidence="6 7">JCM 31718</strain>
    </source>
</reference>
<keyword evidence="7" id="KW-1185">Reference proteome</keyword>
<feature type="transmembrane region" description="Helical" evidence="4">
    <location>
        <begin position="28"/>
        <end position="53"/>
    </location>
</feature>
<dbReference type="RefSeq" id="WP_135994370.1">
    <property type="nucleotide sequence ID" value="NZ_CP071057.1"/>
</dbReference>
<keyword evidence="2" id="KW-0238">DNA-binding</keyword>
<keyword evidence="4" id="KW-0812">Transmembrane</keyword>
<dbReference type="PRINTS" id="PR00038">
    <property type="entry name" value="HTHLUXR"/>
</dbReference>
<evidence type="ECO:0000313" key="6">
    <source>
        <dbReference type="EMBL" id="TGY89873.1"/>
    </source>
</evidence>
<keyword evidence="1" id="KW-0805">Transcription regulation</keyword>
<evidence type="ECO:0000256" key="1">
    <source>
        <dbReference type="ARBA" id="ARBA00023015"/>
    </source>
</evidence>
<dbReference type="InterPro" id="IPR000792">
    <property type="entry name" value="Tscrpt_reg_LuxR_C"/>
</dbReference>
<dbReference type="AlphaFoldDB" id="A0A4S2H313"/>